<comment type="similarity">
    <text evidence="1">Belongs to the LysR transcriptional regulatory family.</text>
</comment>
<keyword evidence="4" id="KW-0804">Transcription</keyword>
<evidence type="ECO:0000259" key="5">
    <source>
        <dbReference type="PROSITE" id="PS50931"/>
    </source>
</evidence>
<dbReference type="Proteomes" id="UP000320095">
    <property type="component" value="Unassembled WGS sequence"/>
</dbReference>
<gene>
    <name evidence="6" type="ORF">EAH80_05625</name>
</gene>
<dbReference type="AlphaFoldDB" id="A0A502EJJ8"/>
<evidence type="ECO:0000256" key="1">
    <source>
        <dbReference type="ARBA" id="ARBA00009437"/>
    </source>
</evidence>
<comment type="caution">
    <text evidence="6">The sequence shown here is derived from an EMBL/GenBank/DDBJ whole genome shotgun (WGS) entry which is preliminary data.</text>
</comment>
<sequence>MAIGGFDLNLVPALDALLEERNVTRAAERMSVGQPAMSAALARLRRHFDDPLLVRDGRTYLLSTFAQSLLEPVREAMSALDTATSTQRGFDPATETRTFTIATSDYAALVFMRPLLARLAHEAPQVRLRLVPIRLGMGDALRRGSLDLVILPMELADDLHGLPRKALFEDRFVLAADRDNPALAGIPGLDDSDRPEARAAITLDLLTRLPFVAITGEMPPLVDIRLREQGIELRVDVTTEAFVIAPMLLRDTPLVSLVQERLARLVAEQAHLRLYPSPIEVGTIIEAMHWSPRSSDDPAHRWLRTRFINHAQHVLNSRRGALAVAAGR</sequence>
<name>A0A502EJJ8_9MYCO</name>
<feature type="domain" description="HTH lysR-type" evidence="5">
    <location>
        <begin position="6"/>
        <end position="63"/>
    </location>
</feature>
<evidence type="ECO:0000313" key="7">
    <source>
        <dbReference type="Proteomes" id="UP000320095"/>
    </source>
</evidence>
<dbReference type="GO" id="GO:0003700">
    <property type="term" value="F:DNA-binding transcription factor activity"/>
    <property type="evidence" value="ECO:0007669"/>
    <property type="project" value="InterPro"/>
</dbReference>
<evidence type="ECO:0000256" key="4">
    <source>
        <dbReference type="ARBA" id="ARBA00023163"/>
    </source>
</evidence>
<dbReference type="EMBL" id="RCZG01000001">
    <property type="protein sequence ID" value="TPG37284.1"/>
    <property type="molecule type" value="Genomic_DNA"/>
</dbReference>
<dbReference type="SUPFAM" id="SSF53850">
    <property type="entry name" value="Periplasmic binding protein-like II"/>
    <property type="match status" value="1"/>
</dbReference>
<dbReference type="Gene3D" id="1.10.10.10">
    <property type="entry name" value="Winged helix-like DNA-binding domain superfamily/Winged helix DNA-binding domain"/>
    <property type="match status" value="1"/>
</dbReference>
<dbReference type="PRINTS" id="PR00039">
    <property type="entry name" value="HTHLYSR"/>
</dbReference>
<dbReference type="InterPro" id="IPR036390">
    <property type="entry name" value="WH_DNA-bd_sf"/>
</dbReference>
<dbReference type="GO" id="GO:0003677">
    <property type="term" value="F:DNA binding"/>
    <property type="evidence" value="ECO:0007669"/>
    <property type="project" value="UniProtKB-KW"/>
</dbReference>
<keyword evidence="3" id="KW-0238">DNA-binding</keyword>
<dbReference type="InterPro" id="IPR050389">
    <property type="entry name" value="LysR-type_TF"/>
</dbReference>
<organism evidence="6 7">
    <name type="scientific">Mycolicibacterium hodleri</name>
    <dbReference type="NCBI Taxonomy" id="49897"/>
    <lineage>
        <taxon>Bacteria</taxon>
        <taxon>Bacillati</taxon>
        <taxon>Actinomycetota</taxon>
        <taxon>Actinomycetes</taxon>
        <taxon>Mycobacteriales</taxon>
        <taxon>Mycobacteriaceae</taxon>
        <taxon>Mycolicibacterium</taxon>
    </lineage>
</organism>
<dbReference type="InterPro" id="IPR037402">
    <property type="entry name" value="YidZ_PBP2"/>
</dbReference>
<dbReference type="InterPro" id="IPR036388">
    <property type="entry name" value="WH-like_DNA-bd_sf"/>
</dbReference>
<dbReference type="RefSeq" id="WP_140688519.1">
    <property type="nucleotide sequence ID" value="NZ_RCZG01000001.1"/>
</dbReference>
<proteinExistence type="inferred from homology"/>
<dbReference type="PANTHER" id="PTHR30118">
    <property type="entry name" value="HTH-TYPE TRANSCRIPTIONAL REGULATOR LEUO-RELATED"/>
    <property type="match status" value="1"/>
</dbReference>
<keyword evidence="7" id="KW-1185">Reference proteome</keyword>
<dbReference type="PANTHER" id="PTHR30118:SF15">
    <property type="entry name" value="TRANSCRIPTIONAL REGULATORY PROTEIN"/>
    <property type="match status" value="1"/>
</dbReference>
<protein>
    <submittedName>
        <fullName evidence="6">LysR family transcriptional regulator</fullName>
    </submittedName>
</protein>
<dbReference type="Gene3D" id="3.40.190.10">
    <property type="entry name" value="Periplasmic binding protein-like II"/>
    <property type="match status" value="2"/>
</dbReference>
<dbReference type="InterPro" id="IPR000847">
    <property type="entry name" value="LysR_HTH_N"/>
</dbReference>
<dbReference type="Pfam" id="PF00126">
    <property type="entry name" value="HTH_1"/>
    <property type="match status" value="1"/>
</dbReference>
<dbReference type="PROSITE" id="PS50931">
    <property type="entry name" value="HTH_LYSR"/>
    <property type="match status" value="1"/>
</dbReference>
<dbReference type="CDD" id="cd08417">
    <property type="entry name" value="PBP2_Nitroaromatics_like"/>
    <property type="match status" value="1"/>
</dbReference>
<evidence type="ECO:0000313" key="6">
    <source>
        <dbReference type="EMBL" id="TPG37284.1"/>
    </source>
</evidence>
<dbReference type="SUPFAM" id="SSF46785">
    <property type="entry name" value="Winged helix' DNA-binding domain"/>
    <property type="match status" value="1"/>
</dbReference>
<dbReference type="OrthoDB" id="8717159at2"/>
<accession>A0A502EJJ8</accession>
<evidence type="ECO:0000256" key="2">
    <source>
        <dbReference type="ARBA" id="ARBA00023015"/>
    </source>
</evidence>
<evidence type="ECO:0000256" key="3">
    <source>
        <dbReference type="ARBA" id="ARBA00023125"/>
    </source>
</evidence>
<reference evidence="6 7" key="1">
    <citation type="journal article" date="2019" name="Environ. Microbiol.">
        <title>Species interactions and distinct microbial communities in high Arctic permafrost affected cryosols are associated with the CH4 and CO2 gas fluxes.</title>
        <authorList>
            <person name="Altshuler I."/>
            <person name="Hamel J."/>
            <person name="Turney S."/>
            <person name="Magnuson E."/>
            <person name="Levesque R."/>
            <person name="Greer C."/>
            <person name="Whyte L.G."/>
        </authorList>
    </citation>
    <scope>NUCLEOTIDE SEQUENCE [LARGE SCALE GENOMIC DNA]</scope>
    <source>
        <strain evidence="6 7">S5.20</strain>
    </source>
</reference>
<dbReference type="Pfam" id="PF03466">
    <property type="entry name" value="LysR_substrate"/>
    <property type="match status" value="1"/>
</dbReference>
<dbReference type="InterPro" id="IPR005119">
    <property type="entry name" value="LysR_subst-bd"/>
</dbReference>
<keyword evidence="2" id="KW-0805">Transcription regulation</keyword>